<evidence type="ECO:0000313" key="1">
    <source>
        <dbReference type="EMBL" id="GLQ92167.1"/>
    </source>
</evidence>
<keyword evidence="2" id="KW-1185">Reference proteome</keyword>
<proteinExistence type="predicted"/>
<accession>A0ABQ5XKH2</accession>
<reference evidence="2" key="1">
    <citation type="journal article" date="2019" name="Int. J. Syst. Evol. Microbiol.">
        <title>The Global Catalogue of Microorganisms (GCM) 10K type strain sequencing project: providing services to taxonomists for standard genome sequencing and annotation.</title>
        <authorList>
            <consortium name="The Broad Institute Genomics Platform"/>
            <consortium name="The Broad Institute Genome Sequencing Center for Infectious Disease"/>
            <person name="Wu L."/>
            <person name="Ma J."/>
        </authorList>
    </citation>
    <scope>NUCLEOTIDE SEQUENCE [LARGE SCALE GENOMIC DNA]</scope>
    <source>
        <strain evidence="2">NBRC 111980</strain>
    </source>
</reference>
<evidence type="ECO:0000313" key="2">
    <source>
        <dbReference type="Proteomes" id="UP001156670"/>
    </source>
</evidence>
<dbReference type="Proteomes" id="UP001156670">
    <property type="component" value="Unassembled WGS sequence"/>
</dbReference>
<organism evidence="1 2">
    <name type="scientific">Dyella acidisoli</name>
    <dbReference type="NCBI Taxonomy" id="1867834"/>
    <lineage>
        <taxon>Bacteria</taxon>
        <taxon>Pseudomonadati</taxon>
        <taxon>Pseudomonadota</taxon>
        <taxon>Gammaproteobacteria</taxon>
        <taxon>Lysobacterales</taxon>
        <taxon>Rhodanobacteraceae</taxon>
        <taxon>Dyella</taxon>
    </lineage>
</organism>
<dbReference type="RefSeq" id="WP_284319918.1">
    <property type="nucleotide sequence ID" value="NZ_BSOB01000010.1"/>
</dbReference>
<dbReference type="EMBL" id="BSOB01000010">
    <property type="protein sequence ID" value="GLQ92167.1"/>
    <property type="molecule type" value="Genomic_DNA"/>
</dbReference>
<gene>
    <name evidence="1" type="ORF">GCM10007901_11180</name>
</gene>
<sequence length="62" mass="6512">MAFALVLGAGSLFAQDEMPLQGQALQATPKSSIVDESKPVIDINLVSFNPIVGDVKGRLTVI</sequence>
<name>A0ABQ5XKH2_9GAMM</name>
<protein>
    <submittedName>
        <fullName evidence="1">Uncharacterized protein</fullName>
    </submittedName>
</protein>
<comment type="caution">
    <text evidence="1">The sequence shown here is derived from an EMBL/GenBank/DDBJ whole genome shotgun (WGS) entry which is preliminary data.</text>
</comment>